<feature type="compositionally biased region" description="Low complexity" evidence="1">
    <location>
        <begin position="22"/>
        <end position="38"/>
    </location>
</feature>
<gene>
    <name evidence="2" type="ordered locus">Snas_1498</name>
</gene>
<feature type="region of interest" description="Disordered" evidence="1">
    <location>
        <begin position="1"/>
        <end position="90"/>
    </location>
</feature>
<keyword evidence="3" id="KW-1185">Reference proteome</keyword>
<dbReference type="STRING" id="446470.Snas_1498"/>
<dbReference type="RefSeq" id="WP_013016773.1">
    <property type="nucleotide sequence ID" value="NC_013947.1"/>
</dbReference>
<dbReference type="SUPFAM" id="SSF103647">
    <property type="entry name" value="TSP type-3 repeat"/>
    <property type="match status" value="1"/>
</dbReference>
<dbReference type="Proteomes" id="UP000000844">
    <property type="component" value="Chromosome"/>
</dbReference>
<evidence type="ECO:0000313" key="3">
    <source>
        <dbReference type="Proteomes" id="UP000000844"/>
    </source>
</evidence>
<reference evidence="2 3" key="1">
    <citation type="journal article" date="2009" name="Stand. Genomic Sci.">
        <title>Complete genome sequence of Stackebrandtia nassauensis type strain (LLR-40K-21).</title>
        <authorList>
            <person name="Munk C."/>
            <person name="Lapidus A."/>
            <person name="Copeland A."/>
            <person name="Jando M."/>
            <person name="Mayilraj S."/>
            <person name="Glavina Del Rio T."/>
            <person name="Nolan M."/>
            <person name="Chen F."/>
            <person name="Lucas S."/>
            <person name="Tice H."/>
            <person name="Cheng J.F."/>
            <person name="Han C."/>
            <person name="Detter J.C."/>
            <person name="Bruce D."/>
            <person name="Goodwin L."/>
            <person name="Chain P."/>
            <person name="Pitluck S."/>
            <person name="Goker M."/>
            <person name="Ovchinikova G."/>
            <person name="Pati A."/>
            <person name="Ivanova N."/>
            <person name="Mavromatis K."/>
            <person name="Chen A."/>
            <person name="Palaniappan K."/>
            <person name="Land M."/>
            <person name="Hauser L."/>
            <person name="Chang Y.J."/>
            <person name="Jeffries C.D."/>
            <person name="Bristow J."/>
            <person name="Eisen J.A."/>
            <person name="Markowitz V."/>
            <person name="Hugenholtz P."/>
            <person name="Kyrpides N.C."/>
            <person name="Klenk H.P."/>
        </authorList>
    </citation>
    <scope>NUCLEOTIDE SEQUENCE [LARGE SCALE GENOMIC DNA]</scope>
    <source>
        <strain evidence="3">DSM 44728 / CIP 108903 / NRRL B-16338 / NBRC 102104 / LLR-40K-21</strain>
    </source>
</reference>
<evidence type="ECO:0000256" key="1">
    <source>
        <dbReference type="SAM" id="MobiDB-lite"/>
    </source>
</evidence>
<name>D3PW45_STANL</name>
<dbReference type="AlphaFoldDB" id="D3PW45"/>
<dbReference type="KEGG" id="sna:Snas_1498"/>
<accession>D3PW45</accession>
<feature type="compositionally biased region" description="Acidic residues" evidence="1">
    <location>
        <begin position="11"/>
        <end position="20"/>
    </location>
</feature>
<proteinExistence type="predicted"/>
<dbReference type="InterPro" id="IPR028974">
    <property type="entry name" value="TSP_type-3_rpt"/>
</dbReference>
<evidence type="ECO:0000313" key="2">
    <source>
        <dbReference type="EMBL" id="ADD41202.1"/>
    </source>
</evidence>
<sequence length="90" mass="9635">MTEPDIATGDFDGDGVEDDTAYGYDDNNDGVYDQVDVDLNTDGGNDVSGFDQNDDGVYDHVQYDSDGDGEQDSAMSDTNYDGTIDEQGAI</sequence>
<protein>
    <submittedName>
        <fullName evidence="2">Tryptophan synthase, beta chain</fullName>
    </submittedName>
</protein>
<dbReference type="GO" id="GO:0005509">
    <property type="term" value="F:calcium ion binding"/>
    <property type="evidence" value="ECO:0007669"/>
    <property type="project" value="InterPro"/>
</dbReference>
<dbReference type="EMBL" id="CP001778">
    <property type="protein sequence ID" value="ADD41202.1"/>
    <property type="molecule type" value="Genomic_DNA"/>
</dbReference>
<organism evidence="2 3">
    <name type="scientific">Stackebrandtia nassauensis (strain DSM 44728 / CIP 108903 / NRRL B-16338 / NBRC 102104 / LLR-40K-21)</name>
    <dbReference type="NCBI Taxonomy" id="446470"/>
    <lineage>
        <taxon>Bacteria</taxon>
        <taxon>Bacillati</taxon>
        <taxon>Actinomycetota</taxon>
        <taxon>Actinomycetes</taxon>
        <taxon>Glycomycetales</taxon>
        <taxon>Glycomycetaceae</taxon>
        <taxon>Stackebrandtia</taxon>
    </lineage>
</organism>
<dbReference type="HOGENOM" id="CLU_2439328_0_0_11"/>